<gene>
    <name evidence="2" type="primary">g694</name>
    <name evidence="2" type="ORF">VP750_LOCUS602</name>
</gene>
<dbReference type="InterPro" id="IPR053183">
    <property type="entry name" value="ASL1"/>
</dbReference>
<organism evidence="2 3">
    <name type="scientific">Coccomyxa viridis</name>
    <dbReference type="NCBI Taxonomy" id="1274662"/>
    <lineage>
        <taxon>Eukaryota</taxon>
        <taxon>Viridiplantae</taxon>
        <taxon>Chlorophyta</taxon>
        <taxon>core chlorophytes</taxon>
        <taxon>Trebouxiophyceae</taxon>
        <taxon>Trebouxiophyceae incertae sedis</taxon>
        <taxon>Coccomyxaceae</taxon>
        <taxon>Coccomyxa</taxon>
    </lineage>
</organism>
<dbReference type="InterPro" id="IPR017853">
    <property type="entry name" value="GH"/>
</dbReference>
<dbReference type="EMBL" id="CAXHTA020000001">
    <property type="protein sequence ID" value="CAL5218943.1"/>
    <property type="molecule type" value="Genomic_DNA"/>
</dbReference>
<accession>A0ABP1FGC1</accession>
<evidence type="ECO:0000313" key="2">
    <source>
        <dbReference type="EMBL" id="CAL5218943.1"/>
    </source>
</evidence>
<evidence type="ECO:0000259" key="1">
    <source>
        <dbReference type="Pfam" id="PF11790"/>
    </source>
</evidence>
<name>A0ABP1FGC1_9CHLO</name>
<protein>
    <submittedName>
        <fullName evidence="2">G694 protein</fullName>
    </submittedName>
</protein>
<dbReference type="SUPFAM" id="SSF51445">
    <property type="entry name" value="(Trans)glycosidases"/>
    <property type="match status" value="1"/>
</dbReference>
<feature type="domain" description="Asl1-like glycosyl hydrolase catalytic" evidence="1">
    <location>
        <begin position="3"/>
        <end position="227"/>
    </location>
</feature>
<proteinExistence type="predicted"/>
<keyword evidence="3" id="KW-1185">Reference proteome</keyword>
<evidence type="ECO:0000313" key="3">
    <source>
        <dbReference type="Proteomes" id="UP001497392"/>
    </source>
</evidence>
<comment type="caution">
    <text evidence="2">The sequence shown here is derived from an EMBL/GenBank/DDBJ whole genome shotgun (WGS) entry which is preliminary data.</text>
</comment>
<dbReference type="PANTHER" id="PTHR34154">
    <property type="entry name" value="ALKALI-SENSITIVE LINKAGE PROTEIN 1"/>
    <property type="match status" value="1"/>
</dbReference>
<dbReference type="InterPro" id="IPR024655">
    <property type="entry name" value="Asl1_glyco_hydro_catalytic"/>
</dbReference>
<sequence>MPVQWWYNWGNGIPDPAAQAVTAASGIDFVPMTYGNCCGFSDLPSGLPENATELLGFNEPNHWEESGLYPEQAAHMWPKLMGAAQKLNLRLGSPAAAPCGANCIMRNPFEWWDQFFGNCTGCQVDFIATHMYTCSPQYLQWYLNDIYTRYGRPIWLTELACPNPNGTLSRQLKYARGAFKVLDEDDNVERYAWFAPHIGAFDWIGPTASLLEPDVDPPQLTALGRIYMSSSADEYMQSAEVESELAGAPAQLSAEERAAITEALPDISKTGSWIQQCASCLDASLEALVGSQEAHCRECGLIGNAPALRENLL</sequence>
<dbReference type="Proteomes" id="UP001497392">
    <property type="component" value="Unassembled WGS sequence"/>
</dbReference>
<dbReference type="Pfam" id="PF11790">
    <property type="entry name" value="Glyco_hydro_cc"/>
    <property type="match status" value="1"/>
</dbReference>
<reference evidence="2 3" key="1">
    <citation type="submission" date="2024-06" db="EMBL/GenBank/DDBJ databases">
        <authorList>
            <person name="Kraege A."/>
            <person name="Thomma B."/>
        </authorList>
    </citation>
    <scope>NUCLEOTIDE SEQUENCE [LARGE SCALE GENOMIC DNA]</scope>
</reference>
<dbReference type="PANTHER" id="PTHR34154:SF3">
    <property type="entry name" value="ALKALI-SENSITIVE LINKAGE PROTEIN 1"/>
    <property type="match status" value="1"/>
</dbReference>
<dbReference type="Gene3D" id="3.20.20.80">
    <property type="entry name" value="Glycosidases"/>
    <property type="match status" value="1"/>
</dbReference>